<dbReference type="PANTHER" id="PTHR12276:SF45">
    <property type="entry name" value="CLATHRIN INTERACTOR 1"/>
    <property type="match status" value="1"/>
</dbReference>
<dbReference type="GO" id="GO:0030125">
    <property type="term" value="C:clathrin vesicle coat"/>
    <property type="evidence" value="ECO:0007669"/>
    <property type="project" value="TreeGrafter"/>
</dbReference>
<dbReference type="GO" id="GO:0005543">
    <property type="term" value="F:phospholipid binding"/>
    <property type="evidence" value="ECO:0007669"/>
    <property type="project" value="TreeGrafter"/>
</dbReference>
<dbReference type="GO" id="GO:0006895">
    <property type="term" value="P:Golgi to endosome transport"/>
    <property type="evidence" value="ECO:0007669"/>
    <property type="project" value="TreeGrafter"/>
</dbReference>
<evidence type="ECO:0000259" key="1">
    <source>
        <dbReference type="PROSITE" id="PS50942"/>
    </source>
</evidence>
<dbReference type="PANTHER" id="PTHR12276">
    <property type="entry name" value="EPSIN/ENT-RELATED"/>
    <property type="match status" value="1"/>
</dbReference>
<dbReference type="PROSITE" id="PS50942">
    <property type="entry name" value="ENTH"/>
    <property type="match status" value="1"/>
</dbReference>
<reference evidence="2 3" key="1">
    <citation type="submission" date="2023-08" db="EMBL/GenBank/DDBJ databases">
        <title>Black Yeasts Isolated from many extreme environments.</title>
        <authorList>
            <person name="Coleine C."/>
            <person name="Stajich J.E."/>
            <person name="Selbmann L."/>
        </authorList>
    </citation>
    <scope>NUCLEOTIDE SEQUENCE [LARGE SCALE GENOMIC DNA]</scope>
    <source>
        <strain evidence="2 3">CCFEE 5792</strain>
    </source>
</reference>
<organism evidence="2 3">
    <name type="scientific">Exophiala bonariae</name>
    <dbReference type="NCBI Taxonomy" id="1690606"/>
    <lineage>
        <taxon>Eukaryota</taxon>
        <taxon>Fungi</taxon>
        <taxon>Dikarya</taxon>
        <taxon>Ascomycota</taxon>
        <taxon>Pezizomycotina</taxon>
        <taxon>Eurotiomycetes</taxon>
        <taxon>Chaetothyriomycetidae</taxon>
        <taxon>Chaetothyriales</taxon>
        <taxon>Herpotrichiellaceae</taxon>
        <taxon>Exophiala</taxon>
    </lineage>
</organism>
<sequence>MDFDSLKTQVSNLTLYDLKAGVRKVQNAVMNLTEMESKVREATNGDPWGASASLMQEIAQGTHN</sequence>
<dbReference type="Gene3D" id="1.25.40.90">
    <property type="match status" value="1"/>
</dbReference>
<evidence type="ECO:0000313" key="3">
    <source>
        <dbReference type="Proteomes" id="UP001358417"/>
    </source>
</evidence>
<comment type="caution">
    <text evidence="2">The sequence shown here is derived from an EMBL/GenBank/DDBJ whole genome shotgun (WGS) entry which is preliminary data.</text>
</comment>
<dbReference type="AlphaFoldDB" id="A0AAV9NEI9"/>
<dbReference type="GeneID" id="89981140"/>
<gene>
    <name evidence="2" type="ORF">LTR84_013004</name>
</gene>
<feature type="domain" description="ENTH" evidence="1">
    <location>
        <begin position="27"/>
        <end position="64"/>
    </location>
</feature>
<evidence type="ECO:0000313" key="2">
    <source>
        <dbReference type="EMBL" id="KAK5055254.1"/>
    </source>
</evidence>
<dbReference type="EMBL" id="JAVRRD010000009">
    <property type="protein sequence ID" value="KAK5055254.1"/>
    <property type="molecule type" value="Genomic_DNA"/>
</dbReference>
<keyword evidence="3" id="KW-1185">Reference proteome</keyword>
<name>A0AAV9NEI9_9EURO</name>
<dbReference type="SUPFAM" id="SSF48464">
    <property type="entry name" value="ENTH/VHS domain"/>
    <property type="match status" value="1"/>
</dbReference>
<dbReference type="GO" id="GO:0006897">
    <property type="term" value="P:endocytosis"/>
    <property type="evidence" value="ECO:0007669"/>
    <property type="project" value="TreeGrafter"/>
</dbReference>
<dbReference type="InterPro" id="IPR008942">
    <property type="entry name" value="ENTH_VHS"/>
</dbReference>
<dbReference type="Proteomes" id="UP001358417">
    <property type="component" value="Unassembled WGS sequence"/>
</dbReference>
<dbReference type="Pfam" id="PF01417">
    <property type="entry name" value="ENTH"/>
    <property type="match status" value="1"/>
</dbReference>
<dbReference type="GO" id="GO:0030276">
    <property type="term" value="F:clathrin binding"/>
    <property type="evidence" value="ECO:0007669"/>
    <property type="project" value="TreeGrafter"/>
</dbReference>
<dbReference type="InterPro" id="IPR013809">
    <property type="entry name" value="ENTH"/>
</dbReference>
<dbReference type="RefSeq" id="XP_064707685.1">
    <property type="nucleotide sequence ID" value="XM_064856509.1"/>
</dbReference>
<dbReference type="GO" id="GO:0005829">
    <property type="term" value="C:cytosol"/>
    <property type="evidence" value="ECO:0007669"/>
    <property type="project" value="GOC"/>
</dbReference>
<proteinExistence type="predicted"/>
<accession>A0AAV9NEI9</accession>
<dbReference type="GO" id="GO:0005886">
    <property type="term" value="C:plasma membrane"/>
    <property type="evidence" value="ECO:0007669"/>
    <property type="project" value="TreeGrafter"/>
</dbReference>
<dbReference type="GO" id="GO:0005768">
    <property type="term" value="C:endosome"/>
    <property type="evidence" value="ECO:0007669"/>
    <property type="project" value="TreeGrafter"/>
</dbReference>
<protein>
    <recommendedName>
        <fullName evidence="1">ENTH domain-containing protein</fullName>
    </recommendedName>
</protein>